<evidence type="ECO:0000256" key="6">
    <source>
        <dbReference type="ARBA" id="ARBA00023316"/>
    </source>
</evidence>
<dbReference type="GO" id="GO:0071555">
    <property type="term" value="P:cell wall organization"/>
    <property type="evidence" value="ECO:0007669"/>
    <property type="project" value="UniProtKB-KW"/>
</dbReference>
<sequence>MENLRKFYFLKLQRYIDKYKKYNIAIYGTGKHTEILLNFLDESIKKKIVRLVDKDPNKVGQTLFGYKIYSLEELKDKVDAIIISSDVYQEIIYERISYLKEEGIDIIKIYDEEFFMPTASNIVYEDINNKYEVIELLEDQYDQWNKFVDESPQGAVFNKTWYLEAVQAKFKIYVCIDKGNNILGGMILPESKPEDFSMPMLTQTLGILLKDFRKLKYVNKISKEKDIIESLVNAIPNFKNYSINFNYNFTNWLPFMWKGYNQYCRYTYVIEDLSNSDNIFNGFRENTKRNIRKALKSNLKVTSNLSLEDFYKINKKTFERQGKDIPYSYEFIKHFDDVIVKNNARKMFFAIDDNGDIYASNYIIYDSKSSFYLMGGINHDFRDNGAASLAMWEAIKFSSKVTKKFDFEGSCIRNIEEFLRGFGGTQKMYFNIWKKQN</sequence>
<keyword evidence="10" id="KW-1185">Reference proteome</keyword>
<dbReference type="InterPro" id="IPR016181">
    <property type="entry name" value="Acyl_CoA_acyltransferase"/>
</dbReference>
<dbReference type="Gene3D" id="3.40.50.720">
    <property type="entry name" value="NAD(P)-binding Rossmann-like Domain"/>
    <property type="match status" value="1"/>
</dbReference>
<keyword evidence="2 9" id="KW-0808">Transferase</keyword>
<evidence type="ECO:0000313" key="10">
    <source>
        <dbReference type="Proteomes" id="UP000231322"/>
    </source>
</evidence>
<dbReference type="InterPro" id="IPR029063">
    <property type="entry name" value="SAM-dependent_MTases_sf"/>
</dbReference>
<comment type="caution">
    <text evidence="9">The sequence shown here is derived from an EMBL/GenBank/DDBJ whole genome shotgun (WGS) entry which is preliminary data.</text>
</comment>
<organism evidence="9 10">
    <name type="scientific">Clostridium combesii</name>
    <dbReference type="NCBI Taxonomy" id="39481"/>
    <lineage>
        <taxon>Bacteria</taxon>
        <taxon>Bacillati</taxon>
        <taxon>Bacillota</taxon>
        <taxon>Clostridia</taxon>
        <taxon>Eubacteriales</taxon>
        <taxon>Clostridiaceae</taxon>
        <taxon>Clostridium</taxon>
    </lineage>
</organism>
<gene>
    <name evidence="9" type="ORF">CS538_12215</name>
</gene>
<dbReference type="PANTHER" id="PTHR36174:SF1">
    <property type="entry name" value="LIPID II:GLYCINE GLYCYLTRANSFERASE"/>
    <property type="match status" value="1"/>
</dbReference>
<dbReference type="InterPro" id="IPR003447">
    <property type="entry name" value="FEMABX"/>
</dbReference>
<keyword evidence="6" id="KW-0961">Cell wall biogenesis/degradation</keyword>
<proteinExistence type="inferred from homology"/>
<dbReference type="Proteomes" id="UP000231322">
    <property type="component" value="Unassembled WGS sequence"/>
</dbReference>
<dbReference type="PANTHER" id="PTHR36174">
    <property type="entry name" value="LIPID II:GLYCINE GLYCYLTRANSFERASE"/>
    <property type="match status" value="1"/>
</dbReference>
<accession>A0A2G7HHG5</accession>
<dbReference type="SUPFAM" id="SSF55729">
    <property type="entry name" value="Acyl-CoA N-acyltransferases (Nat)"/>
    <property type="match status" value="1"/>
</dbReference>
<comment type="similarity">
    <text evidence="1">Belongs to the FemABX family.</text>
</comment>
<dbReference type="PROSITE" id="PS51191">
    <property type="entry name" value="FEMABX"/>
    <property type="match status" value="1"/>
</dbReference>
<protein>
    <submittedName>
        <fullName evidence="9">GNAT family N-acetyltransferase</fullName>
    </submittedName>
</protein>
<dbReference type="AlphaFoldDB" id="A0A2G7HHG5"/>
<feature type="domain" description="BioF2-like acetyltransferase" evidence="8">
    <location>
        <begin position="283"/>
        <end position="397"/>
    </location>
</feature>
<feature type="domain" description="CoA-binding" evidence="7">
    <location>
        <begin position="20"/>
        <end position="87"/>
    </location>
</feature>
<evidence type="ECO:0000259" key="8">
    <source>
        <dbReference type="Pfam" id="PF13480"/>
    </source>
</evidence>
<dbReference type="GO" id="GO:0008360">
    <property type="term" value="P:regulation of cell shape"/>
    <property type="evidence" value="ECO:0007669"/>
    <property type="project" value="UniProtKB-KW"/>
</dbReference>
<dbReference type="InterPro" id="IPR050644">
    <property type="entry name" value="PG_Glycine_Bridge_Synth"/>
</dbReference>
<dbReference type="GO" id="GO:0009252">
    <property type="term" value="P:peptidoglycan biosynthetic process"/>
    <property type="evidence" value="ECO:0007669"/>
    <property type="project" value="UniProtKB-KW"/>
</dbReference>
<dbReference type="InterPro" id="IPR038740">
    <property type="entry name" value="BioF2-like_GNAT_dom"/>
</dbReference>
<keyword evidence="3" id="KW-0133">Cell shape</keyword>
<evidence type="ECO:0000256" key="2">
    <source>
        <dbReference type="ARBA" id="ARBA00022679"/>
    </source>
</evidence>
<dbReference type="InterPro" id="IPR003781">
    <property type="entry name" value="CoA-bd"/>
</dbReference>
<evidence type="ECO:0000259" key="7">
    <source>
        <dbReference type="Pfam" id="PF02629"/>
    </source>
</evidence>
<dbReference type="Gene3D" id="3.40.630.30">
    <property type="match status" value="1"/>
</dbReference>
<dbReference type="EMBL" id="PEIK01000009">
    <property type="protein sequence ID" value="PIH03752.1"/>
    <property type="molecule type" value="Genomic_DNA"/>
</dbReference>
<evidence type="ECO:0000256" key="5">
    <source>
        <dbReference type="ARBA" id="ARBA00023315"/>
    </source>
</evidence>
<dbReference type="Pfam" id="PF13480">
    <property type="entry name" value="Acetyltransf_6"/>
    <property type="match status" value="1"/>
</dbReference>
<evidence type="ECO:0000256" key="4">
    <source>
        <dbReference type="ARBA" id="ARBA00022984"/>
    </source>
</evidence>
<keyword evidence="4" id="KW-0573">Peptidoglycan synthesis</keyword>
<dbReference type="Pfam" id="PF02629">
    <property type="entry name" value="CoA_binding"/>
    <property type="match status" value="1"/>
</dbReference>
<evidence type="ECO:0000256" key="3">
    <source>
        <dbReference type="ARBA" id="ARBA00022960"/>
    </source>
</evidence>
<evidence type="ECO:0000313" key="9">
    <source>
        <dbReference type="EMBL" id="PIH03752.1"/>
    </source>
</evidence>
<keyword evidence="5" id="KW-0012">Acyltransferase</keyword>
<reference evidence="9 10" key="1">
    <citation type="submission" date="2017-10" db="EMBL/GenBank/DDBJ databases">
        <title>Reclassification of Eubacterium combesii and discrepancies in the nomenclature of botulinum neurotoxin producing clostridia. Request for an Opinion.</title>
        <authorList>
            <person name="Dobritsa A.P."/>
            <person name="Kutumbaka K.K."/>
            <person name="Samadpour M."/>
        </authorList>
    </citation>
    <scope>NUCLEOTIDE SEQUENCE [LARGE SCALE GENOMIC DNA]</scope>
    <source>
        <strain evidence="9 10">DSM 20696</strain>
    </source>
</reference>
<evidence type="ECO:0000256" key="1">
    <source>
        <dbReference type="ARBA" id="ARBA00009943"/>
    </source>
</evidence>
<dbReference type="GO" id="GO:0016755">
    <property type="term" value="F:aminoacyltransferase activity"/>
    <property type="evidence" value="ECO:0007669"/>
    <property type="project" value="InterPro"/>
</dbReference>
<dbReference type="RefSeq" id="WP_012342970.1">
    <property type="nucleotide sequence ID" value="NZ_PEIK01000009.1"/>
</dbReference>
<dbReference type="SUPFAM" id="SSF53335">
    <property type="entry name" value="S-adenosyl-L-methionine-dependent methyltransferases"/>
    <property type="match status" value="1"/>
</dbReference>
<name>A0A2G7HHG5_9CLOT</name>